<evidence type="ECO:0000313" key="2">
    <source>
        <dbReference type="EMBL" id="KAK6991485.1"/>
    </source>
</evidence>
<evidence type="ECO:0000313" key="3">
    <source>
        <dbReference type="Proteomes" id="UP001362999"/>
    </source>
</evidence>
<sequence length="604" mass="68520">MPECRESKASFLAAMKRLKELLEAGIKLRLLGIEIDATEAEEGKFPKDHPASLGLPYQIDSTCTVKRTNLAQGPVYPPMWHTTKAAGPADPDPLTTLELKDMSYTYRSLILDLGALHLSIQWLTHTSALFCPRSDYESTIKFVHKKVRRARVGLALVFEDHVLVFLSSDLVFQPKWAKSRSDLPPPPPDFYSPEWSFLADLAKWIRKRVNCDRNGLACEVMRANNETFPGIGVYTVVELFFLAGLSMQLTEAEVFTNPSRAARIALAYLYYLHRSETGLEELLRPALHDGYLAPTKQQRLKYIDWLHIYAKDRTRLPERMAFLVDEYKTKLAELSSEDLWIRDETTTLYDVFEPSLVSVGLQLPHNLGHLVFGREAWIEMGGTLSDESDPLTALFTDEELLDSPTFLRPNHYTPLFLASDDASSLSLPRRHIYTYRGAKKQLWSITPFPTNSQGYPDTPDKIIPTEITGDARRHMLFSYIVQQTRKVAIGPLEYCGNAHLVRIGSSDLFRVVPCYGDPNLPEYYAIRDLKNRMLPPVLPGARRAALSAEEAASLHEEIEEYAKSVSRKRSRDENAENEPQASNVRKPKKKRLSADKRLALTPIN</sequence>
<name>A0AAV9ZRL6_9AGAR</name>
<comment type="caution">
    <text evidence="2">The sequence shown here is derived from an EMBL/GenBank/DDBJ whole genome shotgun (WGS) entry which is preliminary data.</text>
</comment>
<dbReference type="Proteomes" id="UP001362999">
    <property type="component" value="Unassembled WGS sequence"/>
</dbReference>
<gene>
    <name evidence="2" type="ORF">R3P38DRAFT_2660035</name>
</gene>
<protein>
    <submittedName>
        <fullName evidence="2">Uncharacterized protein</fullName>
    </submittedName>
</protein>
<organism evidence="2 3">
    <name type="scientific">Favolaschia claudopus</name>
    <dbReference type="NCBI Taxonomy" id="2862362"/>
    <lineage>
        <taxon>Eukaryota</taxon>
        <taxon>Fungi</taxon>
        <taxon>Dikarya</taxon>
        <taxon>Basidiomycota</taxon>
        <taxon>Agaricomycotina</taxon>
        <taxon>Agaricomycetes</taxon>
        <taxon>Agaricomycetidae</taxon>
        <taxon>Agaricales</taxon>
        <taxon>Marasmiineae</taxon>
        <taxon>Mycenaceae</taxon>
        <taxon>Favolaschia</taxon>
    </lineage>
</organism>
<keyword evidence="3" id="KW-1185">Reference proteome</keyword>
<evidence type="ECO:0000256" key="1">
    <source>
        <dbReference type="SAM" id="MobiDB-lite"/>
    </source>
</evidence>
<feature type="region of interest" description="Disordered" evidence="1">
    <location>
        <begin position="561"/>
        <end position="604"/>
    </location>
</feature>
<reference evidence="2 3" key="1">
    <citation type="journal article" date="2024" name="J Genomics">
        <title>Draft genome sequencing and assembly of Favolaschia claudopus CIRM-BRFM 2984 isolated from oak limbs.</title>
        <authorList>
            <person name="Navarro D."/>
            <person name="Drula E."/>
            <person name="Chaduli D."/>
            <person name="Cazenave R."/>
            <person name="Ahrendt S."/>
            <person name="Wang J."/>
            <person name="Lipzen A."/>
            <person name="Daum C."/>
            <person name="Barry K."/>
            <person name="Grigoriev I.V."/>
            <person name="Favel A."/>
            <person name="Rosso M.N."/>
            <person name="Martin F."/>
        </authorList>
    </citation>
    <scope>NUCLEOTIDE SEQUENCE [LARGE SCALE GENOMIC DNA]</scope>
    <source>
        <strain evidence="2 3">CIRM-BRFM 2984</strain>
    </source>
</reference>
<accession>A0AAV9ZRL6</accession>
<proteinExistence type="predicted"/>
<dbReference type="EMBL" id="JAWWNJ010000117">
    <property type="protein sequence ID" value="KAK6991485.1"/>
    <property type="molecule type" value="Genomic_DNA"/>
</dbReference>
<dbReference type="AlphaFoldDB" id="A0AAV9ZRL6"/>